<dbReference type="OrthoDB" id="3054497at2759"/>
<accession>A0A4Y2IWH5</accession>
<dbReference type="Pfam" id="PF07727">
    <property type="entry name" value="RVT_2"/>
    <property type="match status" value="1"/>
</dbReference>
<evidence type="ECO:0000313" key="3">
    <source>
        <dbReference type="Proteomes" id="UP000499080"/>
    </source>
</evidence>
<sequence length="117" mass="13760">MQRRKDKEKLDFAIREELNTMKTRKVWELVDPPSNKTIIGSKWVYNIKDDEKINQRNTNLVSLLGWNRVQLNVKSTYLHGKLNEKVYLKQSPGFIVKDAESKMYLLHKALYGLHQSG</sequence>
<name>A0A4Y2IWH5_ARAVE</name>
<reference evidence="2 3" key="1">
    <citation type="journal article" date="2019" name="Sci. Rep.">
        <title>Orb-weaving spider Araneus ventricosus genome elucidates the spidroin gene catalogue.</title>
        <authorList>
            <person name="Kono N."/>
            <person name="Nakamura H."/>
            <person name="Ohtoshi R."/>
            <person name="Moran D.A.P."/>
            <person name="Shinohara A."/>
            <person name="Yoshida Y."/>
            <person name="Fujiwara M."/>
            <person name="Mori M."/>
            <person name="Tomita M."/>
            <person name="Arakawa K."/>
        </authorList>
    </citation>
    <scope>NUCLEOTIDE SEQUENCE [LARGE SCALE GENOMIC DNA]</scope>
</reference>
<dbReference type="InterPro" id="IPR013103">
    <property type="entry name" value="RVT_2"/>
</dbReference>
<protein>
    <recommendedName>
        <fullName evidence="1">Reverse transcriptase Ty1/copia-type domain-containing protein</fullName>
    </recommendedName>
</protein>
<evidence type="ECO:0000313" key="2">
    <source>
        <dbReference type="EMBL" id="GBM82193.1"/>
    </source>
</evidence>
<proteinExistence type="predicted"/>
<evidence type="ECO:0000259" key="1">
    <source>
        <dbReference type="Pfam" id="PF07727"/>
    </source>
</evidence>
<dbReference type="EMBL" id="BGPR01002994">
    <property type="protein sequence ID" value="GBM82193.1"/>
    <property type="molecule type" value="Genomic_DNA"/>
</dbReference>
<feature type="domain" description="Reverse transcriptase Ty1/copia-type" evidence="1">
    <location>
        <begin position="65"/>
        <end position="117"/>
    </location>
</feature>
<dbReference type="Proteomes" id="UP000499080">
    <property type="component" value="Unassembled WGS sequence"/>
</dbReference>
<comment type="caution">
    <text evidence="2">The sequence shown here is derived from an EMBL/GenBank/DDBJ whole genome shotgun (WGS) entry which is preliminary data.</text>
</comment>
<organism evidence="2 3">
    <name type="scientific">Araneus ventricosus</name>
    <name type="common">Orbweaver spider</name>
    <name type="synonym">Epeira ventricosa</name>
    <dbReference type="NCBI Taxonomy" id="182803"/>
    <lineage>
        <taxon>Eukaryota</taxon>
        <taxon>Metazoa</taxon>
        <taxon>Ecdysozoa</taxon>
        <taxon>Arthropoda</taxon>
        <taxon>Chelicerata</taxon>
        <taxon>Arachnida</taxon>
        <taxon>Araneae</taxon>
        <taxon>Araneomorphae</taxon>
        <taxon>Entelegynae</taxon>
        <taxon>Araneoidea</taxon>
        <taxon>Araneidae</taxon>
        <taxon>Araneus</taxon>
    </lineage>
</organism>
<keyword evidence="3" id="KW-1185">Reference proteome</keyword>
<dbReference type="AlphaFoldDB" id="A0A4Y2IWH5"/>
<gene>
    <name evidence="2" type="ORF">AVEN_179505_1</name>
</gene>